<feature type="domain" description="Fibronectin type-III" evidence="9">
    <location>
        <begin position="994"/>
        <end position="1091"/>
    </location>
</feature>
<evidence type="ECO:0000256" key="3">
    <source>
        <dbReference type="ARBA" id="ARBA00022737"/>
    </source>
</evidence>
<reference evidence="10" key="1">
    <citation type="submission" date="2025-08" db="UniProtKB">
        <authorList>
            <consortium name="Ensembl"/>
        </authorList>
    </citation>
    <scope>IDENTIFICATION</scope>
</reference>
<dbReference type="PROSITE" id="PS50853">
    <property type="entry name" value="FN3"/>
    <property type="match status" value="8"/>
</dbReference>
<evidence type="ECO:0000256" key="8">
    <source>
        <dbReference type="SAM" id="Phobius"/>
    </source>
</evidence>
<comment type="subcellular location">
    <subcellularLocation>
        <location evidence="1">Membrane</location>
        <topology evidence="1">Single-pass membrane protein</topology>
    </subcellularLocation>
</comment>
<evidence type="ECO:0000313" key="10">
    <source>
        <dbReference type="Ensembl" id="ENSCPIP00010003123.1"/>
    </source>
</evidence>
<evidence type="ECO:0000256" key="4">
    <source>
        <dbReference type="ARBA" id="ARBA00022989"/>
    </source>
</evidence>
<feature type="domain" description="Fibronectin type-III" evidence="9">
    <location>
        <begin position="896"/>
        <end position="991"/>
    </location>
</feature>
<dbReference type="InterPro" id="IPR050617">
    <property type="entry name" value="E3_ligase_FN3/SPRY"/>
</dbReference>
<dbReference type="PRINTS" id="PR00014">
    <property type="entry name" value="FNTYPEIII"/>
</dbReference>
<name>A0A8C3L003_CHRPC</name>
<feature type="compositionally biased region" description="Polar residues" evidence="7">
    <location>
        <begin position="186"/>
        <end position="211"/>
    </location>
</feature>
<feature type="domain" description="Fibronectin type-III" evidence="9">
    <location>
        <begin position="418"/>
        <end position="511"/>
    </location>
</feature>
<keyword evidence="11" id="KW-1185">Reference proteome</keyword>
<dbReference type="FunFam" id="2.60.40.10:FF:000373">
    <property type="entry name" value="fibronectin type-III domain-containing protein 3A isoform X1"/>
    <property type="match status" value="1"/>
</dbReference>
<dbReference type="Proteomes" id="UP000694543">
    <property type="component" value="Unplaced"/>
</dbReference>
<keyword evidence="2 8" id="KW-0812">Transmembrane</keyword>
<dbReference type="PANTHER" id="PTHR24099">
    <property type="entry name" value="E3 UBIQUITIN-PROTEIN LIGASE TRIM36-RELATED"/>
    <property type="match status" value="1"/>
</dbReference>
<dbReference type="CDD" id="cd00063">
    <property type="entry name" value="FN3"/>
    <property type="match status" value="8"/>
</dbReference>
<dbReference type="Gene3D" id="2.60.40.10">
    <property type="entry name" value="Immunoglobulins"/>
    <property type="match status" value="9"/>
</dbReference>
<dbReference type="GO" id="GO:0016020">
    <property type="term" value="C:membrane"/>
    <property type="evidence" value="ECO:0007669"/>
    <property type="project" value="UniProtKB-SubCell"/>
</dbReference>
<dbReference type="InterPro" id="IPR036116">
    <property type="entry name" value="FN3_sf"/>
</dbReference>
<evidence type="ECO:0000259" key="9">
    <source>
        <dbReference type="PROSITE" id="PS50853"/>
    </source>
</evidence>
<evidence type="ECO:0000256" key="7">
    <source>
        <dbReference type="SAM" id="MobiDB-lite"/>
    </source>
</evidence>
<dbReference type="InterPro" id="IPR003961">
    <property type="entry name" value="FN3_dom"/>
</dbReference>
<keyword evidence="5 8" id="KW-0472">Membrane</keyword>
<accession>A0A8C3L003</accession>
<evidence type="ECO:0000313" key="11">
    <source>
        <dbReference type="Proteomes" id="UP000694543"/>
    </source>
</evidence>
<evidence type="ECO:0000256" key="2">
    <source>
        <dbReference type="ARBA" id="ARBA00022692"/>
    </source>
</evidence>
<sequence length="1142" mass="125305">FLNSAVILVQVNPGETFTITTEDGHIQCIQGPAHVPMMSPNGSMPPIFVPPGYVSQVVEENGVRKVVVLPHSAEFHPSMHPPPHPPPHVPHYMHHHHALLPHPPHPVYPPVPGTGELPPQFIHQWFSELNQKKATTNVKSIWDQKQCFLCFLEPRSHGRTNFIQRDERSLKMQEHLKKRLKDRQASGHTNNKLNSPPSSPHKVNNSSSAAVQNGNGKGQQGTGGPLKQKQIGKAKGCPDAEMGESDTESKKYDTHLSIGKPVVSDIQARSAVLSWNLPVSSQNGESHSHSPAAFTFEVAISNSGKNGKFKSVYVVSATSSSIKESVSELVSFTTESCEPDCPAAPKLINRTKNSLSLQWKGKNGPFKECYYGHLKQYKLTKLSPSTKYSLRLAAKNDIGMSGFSETVTYYTAGMVPPAPPPPVLVEAGVTWLALQWSPPSGVSSEDSLTYTLDVEEEGSGYGFQPQYNGDELSCTLRNLRRSTSYKFRLFAYNSEGKSSPSEVVEHSTNPDKPGPPSKPTTKGKIHSHSVKVAWEPPKDNGGSDIVDFCKSFAVYRMGFFAAGSKWDTIYSGSQREHVCDHLKPGTSYRMRVHCASDILTVTTSAVPPGPCPTPCLAGKAKPKEITLQWGPPPVDGGSDITEYVIEMANSEQEERRQVYQGAAPECTVSNLLPGRTYCFWLRAANRVGFGPHSDRAEISTAPGPPDQCCKPAITCKNATCVAVSWESPACNGAEISEYRLEWGQVEGSMHVIYTGPCQSYEVKGLTPATTYYCRVQAVNVAGVGLFGETGVVTTPASVPAAVSVLQLLEEDQMEVSLPLSTCLAIQWEEPCCHGAEITGYNIEYGEKQLVTVGRNTSHILENLLPDTLYRVRIQAINSFGVGPFSHSIKAKTKPLPPDPPHLECVVFSYQSLKLKWGEGPSRALITNPTQFNLQMEDRFGRFVTVYSGPCHTYKVQRLSESTTYYFKIQAYNDAGEGEFSDVYAFTTTKSPPASLKAPKANQLEENTYEITWEPLQPMKGDSIVYILQLAAGREFDQVYKGPETSFRLTGLQTNCEYRIRVCAGRQSQDAAGSQELYGPYSPSAVFSSQKQELESQCAAVPTELADSKKTLHEERFIAIVLLCGFAVVAILFAVVIQYFVIK</sequence>
<comment type="similarity">
    <text evidence="6">Belongs to the FNDC3 family.</text>
</comment>
<keyword evidence="4 8" id="KW-1133">Transmembrane helix</keyword>
<feature type="domain" description="Fibronectin type-III" evidence="9">
    <location>
        <begin position="809"/>
        <end position="895"/>
    </location>
</feature>
<dbReference type="SUPFAM" id="SSF49265">
    <property type="entry name" value="Fibronectin type III"/>
    <property type="match status" value="5"/>
</dbReference>
<proteinExistence type="inferred from homology"/>
<dbReference type="SMART" id="SM00060">
    <property type="entry name" value="FN3"/>
    <property type="match status" value="8"/>
</dbReference>
<dbReference type="Ensembl" id="ENSCPIT00010003694.1">
    <property type="protein sequence ID" value="ENSCPIP00010003123.1"/>
    <property type="gene ID" value="ENSCPIG00010002237.1"/>
</dbReference>
<dbReference type="Pfam" id="PF00041">
    <property type="entry name" value="fn3"/>
    <property type="match status" value="4"/>
</dbReference>
<dbReference type="AlphaFoldDB" id="A0A8C3L003"/>
<dbReference type="InterPro" id="IPR013783">
    <property type="entry name" value="Ig-like_fold"/>
</dbReference>
<dbReference type="FunFam" id="2.60.40.10:FF:000366">
    <property type="entry name" value="fibronectin type-III domain-containing protein 3A isoform X1"/>
    <property type="match status" value="1"/>
</dbReference>
<keyword evidence="3" id="KW-0677">Repeat</keyword>
<feature type="domain" description="Fibronectin type-III" evidence="9">
    <location>
        <begin position="515"/>
        <end position="609"/>
    </location>
</feature>
<feature type="domain" description="Fibronectin type-III" evidence="9">
    <location>
        <begin position="704"/>
        <end position="797"/>
    </location>
</feature>
<evidence type="ECO:0000256" key="5">
    <source>
        <dbReference type="ARBA" id="ARBA00023136"/>
    </source>
</evidence>
<evidence type="ECO:0000256" key="1">
    <source>
        <dbReference type="ARBA" id="ARBA00004167"/>
    </source>
</evidence>
<protein>
    <recommendedName>
        <fullName evidence="9">Fibronectin type-III domain-containing protein</fullName>
    </recommendedName>
</protein>
<dbReference type="PANTHER" id="PTHR24099:SF14">
    <property type="entry name" value="FIBRONECTIN TYPE III DOMAIN CONTAINING 3C2-RELATED"/>
    <property type="match status" value="1"/>
</dbReference>
<feature type="domain" description="Fibronectin type-III" evidence="9">
    <location>
        <begin position="611"/>
        <end position="703"/>
    </location>
</feature>
<feature type="region of interest" description="Disordered" evidence="7">
    <location>
        <begin position="175"/>
        <end position="253"/>
    </location>
</feature>
<feature type="region of interest" description="Disordered" evidence="7">
    <location>
        <begin position="497"/>
        <end position="528"/>
    </location>
</feature>
<organism evidence="10 11">
    <name type="scientific">Chrysolophus pictus</name>
    <name type="common">Golden pheasant</name>
    <name type="synonym">Phasianus pictus</name>
    <dbReference type="NCBI Taxonomy" id="9089"/>
    <lineage>
        <taxon>Eukaryota</taxon>
        <taxon>Metazoa</taxon>
        <taxon>Chordata</taxon>
        <taxon>Craniata</taxon>
        <taxon>Vertebrata</taxon>
        <taxon>Euteleostomi</taxon>
        <taxon>Archelosauria</taxon>
        <taxon>Archosauria</taxon>
        <taxon>Dinosauria</taxon>
        <taxon>Saurischia</taxon>
        <taxon>Theropoda</taxon>
        <taxon>Coelurosauria</taxon>
        <taxon>Aves</taxon>
        <taxon>Neognathae</taxon>
        <taxon>Galloanserae</taxon>
        <taxon>Galliformes</taxon>
        <taxon>Phasianidae</taxon>
        <taxon>Phasianinae</taxon>
        <taxon>Chrysolophus</taxon>
    </lineage>
</organism>
<feature type="compositionally biased region" description="Gly residues" evidence="7">
    <location>
        <begin position="215"/>
        <end position="224"/>
    </location>
</feature>
<evidence type="ECO:0000256" key="6">
    <source>
        <dbReference type="ARBA" id="ARBA00038207"/>
    </source>
</evidence>
<feature type="transmembrane region" description="Helical" evidence="8">
    <location>
        <begin position="1116"/>
        <end position="1141"/>
    </location>
</feature>
<feature type="domain" description="Fibronectin type-III" evidence="9">
    <location>
        <begin position="311"/>
        <end position="414"/>
    </location>
</feature>
<dbReference type="FunFam" id="2.60.40.10:FF:000180">
    <property type="entry name" value="Fibronectin type III domain containing 3A"/>
    <property type="match status" value="1"/>
</dbReference>
<reference evidence="10" key="2">
    <citation type="submission" date="2025-09" db="UniProtKB">
        <authorList>
            <consortium name="Ensembl"/>
        </authorList>
    </citation>
    <scope>IDENTIFICATION</scope>
</reference>